<keyword evidence="13" id="KW-1185">Reference proteome</keyword>
<dbReference type="GO" id="GO:0008270">
    <property type="term" value="F:zinc ion binding"/>
    <property type="evidence" value="ECO:0007669"/>
    <property type="project" value="UniProtKB-UniRule"/>
</dbReference>
<evidence type="ECO:0000256" key="4">
    <source>
        <dbReference type="ARBA" id="ARBA00022833"/>
    </source>
</evidence>
<organism evidence="12 13">
    <name type="scientific">Skeletonema marinoi</name>
    <dbReference type="NCBI Taxonomy" id="267567"/>
    <lineage>
        <taxon>Eukaryota</taxon>
        <taxon>Sar</taxon>
        <taxon>Stramenopiles</taxon>
        <taxon>Ochrophyta</taxon>
        <taxon>Bacillariophyta</taxon>
        <taxon>Coscinodiscophyceae</taxon>
        <taxon>Thalassiosirophycidae</taxon>
        <taxon>Thalassiosirales</taxon>
        <taxon>Skeletonemataceae</taxon>
        <taxon>Skeletonema</taxon>
        <taxon>Skeletonema marinoi-dohrnii complex</taxon>
    </lineage>
</organism>
<dbReference type="InterPro" id="IPR026591">
    <property type="entry name" value="Sirtuin_cat_small_dom_sf"/>
</dbReference>
<name>A0AAD8Y044_9STRA</name>
<evidence type="ECO:0000256" key="9">
    <source>
        <dbReference type="PIRSR" id="PIRSR037938-3"/>
    </source>
</evidence>
<feature type="binding site" evidence="9 10">
    <location>
        <position position="205"/>
    </location>
    <ligand>
        <name>Zn(2+)</name>
        <dbReference type="ChEBI" id="CHEBI:29105"/>
    </ligand>
</feature>
<evidence type="ECO:0000313" key="13">
    <source>
        <dbReference type="Proteomes" id="UP001224775"/>
    </source>
</evidence>
<gene>
    <name evidence="12" type="ORF">QTG54_013045</name>
</gene>
<evidence type="ECO:0000256" key="8">
    <source>
        <dbReference type="PIRSR" id="PIRSR037938-2"/>
    </source>
</evidence>
<dbReference type="InterPro" id="IPR029035">
    <property type="entry name" value="DHS-like_NAD/FAD-binding_dom"/>
</dbReference>
<sequence length="339" mass="37578">MNFRTLATSSTSFLCTCASNNVAFINTCTSLRSFCCQNKLRFYCKHSRSTPTTQLYQTRDASSLPEKTTIETIAESLRSNAFKKVLVVSGAGVSVSAGIPDFRSPGSGLYDNLHKYDLPYPEAIFDVDFYNQNPQPFVTLAKEIWPGVNYRPTLTHCFFSLLDKKGILRRVYTQNIDGLEAVAGVTEEKLVECHGHFRSSACIKCRTPFDAEVCQSTMIEQGEAPKCNSCGGSVKPDIVFFGEVMPSRFSDLVHYDVASSDLVIVLGSSLMVAPVCNIPDWVKSNVPRLLMNRDLVGTFGKVNDVFMEGDCDDSVRELCRLVGWEDELDAIYASTHSQP</sequence>
<evidence type="ECO:0000259" key="11">
    <source>
        <dbReference type="PROSITE" id="PS50305"/>
    </source>
</evidence>
<evidence type="ECO:0000256" key="5">
    <source>
        <dbReference type="ARBA" id="ARBA00023027"/>
    </source>
</evidence>
<comment type="caution">
    <text evidence="12">The sequence shown here is derived from an EMBL/GenBank/DDBJ whole genome shotgun (WGS) entry which is preliminary data.</text>
</comment>
<dbReference type="Proteomes" id="UP001224775">
    <property type="component" value="Unassembled WGS sequence"/>
</dbReference>
<accession>A0AAD8Y044</accession>
<dbReference type="SUPFAM" id="SSF52467">
    <property type="entry name" value="DHS-like NAD/FAD-binding domain"/>
    <property type="match status" value="1"/>
</dbReference>
<evidence type="ECO:0000256" key="10">
    <source>
        <dbReference type="PROSITE-ProRule" id="PRU00236"/>
    </source>
</evidence>
<dbReference type="GO" id="GO:0070403">
    <property type="term" value="F:NAD+ binding"/>
    <property type="evidence" value="ECO:0007669"/>
    <property type="project" value="UniProtKB-UniRule"/>
</dbReference>
<feature type="binding site" evidence="8">
    <location>
        <begin position="292"/>
        <end position="294"/>
    </location>
    <ligand>
        <name>NAD(+)</name>
        <dbReference type="ChEBI" id="CHEBI:57540"/>
    </ligand>
</feature>
<dbReference type="GO" id="GO:0017136">
    <property type="term" value="F:histone deacetylase activity, NAD-dependent"/>
    <property type="evidence" value="ECO:0007669"/>
    <property type="project" value="InterPro"/>
</dbReference>
<evidence type="ECO:0000256" key="6">
    <source>
        <dbReference type="PIRNR" id="PIRNR037938"/>
    </source>
</evidence>
<evidence type="ECO:0000313" key="12">
    <source>
        <dbReference type="EMBL" id="KAK1736445.1"/>
    </source>
</evidence>
<feature type="domain" description="Deacetylase sirtuin-type" evidence="11">
    <location>
        <begin position="63"/>
        <end position="325"/>
    </location>
</feature>
<feature type="binding site" evidence="9 10">
    <location>
        <position position="227"/>
    </location>
    <ligand>
        <name>Zn(2+)</name>
        <dbReference type="ChEBI" id="CHEBI:29105"/>
    </ligand>
</feature>
<protein>
    <recommendedName>
        <fullName evidence="6">NAD-dependent protein deacetylase</fullName>
        <ecNumber evidence="6">2.3.1.286</ecNumber>
    </recommendedName>
</protein>
<dbReference type="EC" id="2.3.1.286" evidence="6"/>
<keyword evidence="5 6" id="KW-0520">NAD</keyword>
<feature type="binding site" evidence="9 10">
    <location>
        <position position="230"/>
    </location>
    <ligand>
        <name>Zn(2+)</name>
        <dbReference type="ChEBI" id="CHEBI:29105"/>
    </ligand>
</feature>
<keyword evidence="2 6" id="KW-0808">Transferase</keyword>
<comment type="catalytic activity">
    <reaction evidence="6">
        <text>N(6)-acetyl-L-lysyl-[protein] + NAD(+) + H2O = 2''-O-acetyl-ADP-D-ribose + nicotinamide + L-lysyl-[protein]</text>
        <dbReference type="Rhea" id="RHEA:43636"/>
        <dbReference type="Rhea" id="RHEA-COMP:9752"/>
        <dbReference type="Rhea" id="RHEA-COMP:10731"/>
        <dbReference type="ChEBI" id="CHEBI:15377"/>
        <dbReference type="ChEBI" id="CHEBI:17154"/>
        <dbReference type="ChEBI" id="CHEBI:29969"/>
        <dbReference type="ChEBI" id="CHEBI:57540"/>
        <dbReference type="ChEBI" id="CHEBI:61930"/>
        <dbReference type="ChEBI" id="CHEBI:83767"/>
        <dbReference type="EC" id="2.3.1.286"/>
    </reaction>
</comment>
<feature type="active site" description="Proton acceptor" evidence="7 10">
    <location>
        <position position="194"/>
    </location>
</feature>
<dbReference type="InterPro" id="IPR003000">
    <property type="entry name" value="Sirtuin"/>
</dbReference>
<dbReference type="PROSITE" id="PS50305">
    <property type="entry name" value="SIRTUIN"/>
    <property type="match status" value="1"/>
</dbReference>
<dbReference type="Gene3D" id="3.40.50.1220">
    <property type="entry name" value="TPP-binding domain"/>
    <property type="match status" value="1"/>
</dbReference>
<dbReference type="GO" id="GO:0005634">
    <property type="term" value="C:nucleus"/>
    <property type="evidence" value="ECO:0007669"/>
    <property type="project" value="TreeGrafter"/>
</dbReference>
<dbReference type="AlphaFoldDB" id="A0AAD8Y044"/>
<dbReference type="InterPro" id="IPR017328">
    <property type="entry name" value="Sirtuin_class_I"/>
</dbReference>
<dbReference type="PANTHER" id="PTHR11085:SF6">
    <property type="entry name" value="NAD-DEPENDENT PROTEIN DEACETYLASE SIRTUIN-2"/>
    <property type="match status" value="1"/>
</dbReference>
<keyword evidence="4 6" id="KW-0862">Zinc</keyword>
<feature type="binding site" evidence="8">
    <location>
        <begin position="101"/>
        <end position="103"/>
    </location>
    <ligand>
        <name>NAD(+)</name>
        <dbReference type="ChEBI" id="CHEBI:57540"/>
    </ligand>
</feature>
<dbReference type="EMBL" id="JATAAI010000029">
    <property type="protein sequence ID" value="KAK1736445.1"/>
    <property type="molecule type" value="Genomic_DNA"/>
</dbReference>
<comment type="cofactor">
    <cofactor evidence="9">
        <name>Zn(2+)</name>
        <dbReference type="ChEBI" id="CHEBI:29105"/>
    </cofactor>
    <text evidence="9">Binds 1 zinc ion per subunit.</text>
</comment>
<reference evidence="12" key="1">
    <citation type="submission" date="2023-06" db="EMBL/GenBank/DDBJ databases">
        <title>Survivors Of The Sea: Transcriptome response of Skeletonema marinoi to long-term dormancy.</title>
        <authorList>
            <person name="Pinder M.I.M."/>
            <person name="Kourtchenko O."/>
            <person name="Robertson E.K."/>
            <person name="Larsson T."/>
            <person name="Maumus F."/>
            <person name="Osuna-Cruz C.M."/>
            <person name="Vancaester E."/>
            <person name="Stenow R."/>
            <person name="Vandepoele K."/>
            <person name="Ploug H."/>
            <person name="Bruchert V."/>
            <person name="Godhe A."/>
            <person name="Topel M."/>
        </authorList>
    </citation>
    <scope>NUCLEOTIDE SEQUENCE</scope>
    <source>
        <strain evidence="12">R05AC</strain>
    </source>
</reference>
<dbReference type="InterPro" id="IPR050134">
    <property type="entry name" value="NAD-dep_sirtuin_deacylases"/>
</dbReference>
<evidence type="ECO:0000256" key="1">
    <source>
        <dbReference type="ARBA" id="ARBA00006924"/>
    </source>
</evidence>
<dbReference type="PANTHER" id="PTHR11085">
    <property type="entry name" value="NAD-DEPENDENT PROTEIN DEACYLASE SIRTUIN-5, MITOCHONDRIAL-RELATED"/>
    <property type="match status" value="1"/>
</dbReference>
<feature type="binding site" evidence="9 10">
    <location>
        <position position="202"/>
    </location>
    <ligand>
        <name>Zn(2+)</name>
        <dbReference type="ChEBI" id="CHEBI:29105"/>
    </ligand>
</feature>
<comment type="similarity">
    <text evidence="1 6">Belongs to the sirtuin family. Class I subfamily.</text>
</comment>
<evidence type="ECO:0000256" key="3">
    <source>
        <dbReference type="ARBA" id="ARBA00022723"/>
    </source>
</evidence>
<dbReference type="Gene3D" id="3.30.1600.10">
    <property type="entry name" value="SIR2/SIRT2 'Small Domain"/>
    <property type="match status" value="1"/>
</dbReference>
<proteinExistence type="inferred from homology"/>
<dbReference type="Pfam" id="PF02146">
    <property type="entry name" value="SIR2"/>
    <property type="match status" value="1"/>
</dbReference>
<evidence type="ECO:0000256" key="2">
    <source>
        <dbReference type="ARBA" id="ARBA00022679"/>
    </source>
</evidence>
<feature type="binding site" evidence="8">
    <location>
        <position position="311"/>
    </location>
    <ligand>
        <name>NAD(+)</name>
        <dbReference type="ChEBI" id="CHEBI:57540"/>
    </ligand>
</feature>
<dbReference type="InterPro" id="IPR026590">
    <property type="entry name" value="Ssirtuin_cat_dom"/>
</dbReference>
<feature type="binding site" evidence="8">
    <location>
        <begin position="174"/>
        <end position="177"/>
    </location>
    <ligand>
        <name>NAD(+)</name>
        <dbReference type="ChEBI" id="CHEBI:57540"/>
    </ligand>
</feature>
<evidence type="ECO:0000256" key="7">
    <source>
        <dbReference type="PIRSR" id="PIRSR037938-1"/>
    </source>
</evidence>
<dbReference type="PIRSF" id="PIRSF037938">
    <property type="entry name" value="SIR2_euk"/>
    <property type="match status" value="1"/>
</dbReference>
<keyword evidence="3 6" id="KW-0479">Metal-binding</keyword>